<evidence type="ECO:0000313" key="3">
    <source>
        <dbReference type="Proteomes" id="UP000051862"/>
    </source>
</evidence>
<dbReference type="KEGG" id="ttd:A3L14_00120"/>
<sequence>MMPTLKNYHPCPHTSTDGLIFPVETKVFFDAHLKDPPEFHFHWNPVLEMDGFKRTVYRKGNL</sequence>
<reference evidence="2 3" key="1">
    <citation type="submission" date="2015-08" db="EMBL/GenBank/DDBJ databases">
        <title>Thermococcus thioreducens DSM 14981 genome sequencing.</title>
        <authorList>
            <person name="Hong S.-J."/>
            <person name="Kim M.-C."/>
            <person name="Shin J.-H."/>
        </authorList>
    </citation>
    <scope>NUCLEOTIDE SEQUENCE [LARGE SCALE GENOMIC DNA]</scope>
    <source>
        <strain evidence="2 3">DSM 14981</strain>
    </source>
</reference>
<evidence type="ECO:0000313" key="1">
    <source>
        <dbReference type="EMBL" id="ASJ11385.1"/>
    </source>
</evidence>
<dbReference type="Proteomes" id="UP000051862">
    <property type="component" value="Unassembled WGS sequence"/>
</dbReference>
<proteinExistence type="predicted"/>
<dbReference type="EMBL" id="CP015105">
    <property type="protein sequence ID" value="ASJ11385.1"/>
    <property type="molecule type" value="Genomic_DNA"/>
</dbReference>
<accession>A0A0Q2QTR6</accession>
<protein>
    <submittedName>
        <fullName evidence="2">Uncharacterized protein</fullName>
    </submittedName>
</protein>
<dbReference type="PATRIC" id="fig|277988.4.peg.27"/>
<dbReference type="EMBL" id="LIXN01000001">
    <property type="protein sequence ID" value="KQH83405.1"/>
    <property type="molecule type" value="Genomic_DNA"/>
</dbReference>
<evidence type="ECO:0000313" key="2">
    <source>
        <dbReference type="EMBL" id="KQH83405.1"/>
    </source>
</evidence>
<dbReference type="Proteomes" id="UP000250136">
    <property type="component" value="Chromosome"/>
</dbReference>
<keyword evidence="4" id="KW-1185">Reference proteome</keyword>
<evidence type="ECO:0000313" key="4">
    <source>
        <dbReference type="Proteomes" id="UP000250136"/>
    </source>
</evidence>
<gene>
    <name evidence="1" type="ORF">A3L14_00120</name>
    <name evidence="2" type="ORF">AMR53_00120</name>
</gene>
<reference evidence="1 4" key="2">
    <citation type="submission" date="2016-04" db="EMBL/GenBank/DDBJ databases">
        <title>Complete genome sequence of Thermococcus thioreducens type strain OGL-20P.</title>
        <authorList>
            <person name="Oger P.M."/>
        </authorList>
    </citation>
    <scope>NUCLEOTIDE SEQUENCE [LARGE SCALE GENOMIC DNA]</scope>
    <source>
        <strain evidence="1 4">OGL-20P</strain>
    </source>
</reference>
<name>A0A0Q2QTR6_9EURY</name>
<dbReference type="AlphaFoldDB" id="A0A0Q2QTR6"/>
<organism evidence="2 3">
    <name type="scientific">Thermococcus thioreducens</name>
    <dbReference type="NCBI Taxonomy" id="277988"/>
    <lineage>
        <taxon>Archaea</taxon>
        <taxon>Methanobacteriati</taxon>
        <taxon>Methanobacteriota</taxon>
        <taxon>Thermococci</taxon>
        <taxon>Thermococcales</taxon>
        <taxon>Thermococcaceae</taxon>
        <taxon>Thermococcus</taxon>
    </lineage>
</organism>